<dbReference type="EMBL" id="LR721785">
    <property type="protein sequence ID" value="VVW55211.1"/>
    <property type="molecule type" value="Genomic_DNA"/>
</dbReference>
<dbReference type="Gramene" id="NC7G0277510.1">
    <property type="protein sequence ID" value="NC7G0277510.1:cds"/>
    <property type="gene ID" value="NC7G0277510"/>
</dbReference>
<dbReference type="PANTHER" id="PTHR46951:SF2">
    <property type="entry name" value="BED-TYPE DOMAIN-CONTAINING PROTEIN"/>
    <property type="match status" value="1"/>
</dbReference>
<dbReference type="AlphaFoldDB" id="A0A5K1ERI8"/>
<dbReference type="GO" id="GO:0003677">
    <property type="term" value="F:DNA binding"/>
    <property type="evidence" value="ECO:0007669"/>
    <property type="project" value="InterPro"/>
</dbReference>
<keyword evidence="2 4" id="KW-0863">Zinc-finger</keyword>
<dbReference type="PROSITE" id="PS50808">
    <property type="entry name" value="ZF_BED"/>
    <property type="match status" value="1"/>
</dbReference>
<dbReference type="Pfam" id="PF02892">
    <property type="entry name" value="zf-BED"/>
    <property type="match status" value="1"/>
</dbReference>
<evidence type="ECO:0000256" key="2">
    <source>
        <dbReference type="ARBA" id="ARBA00022771"/>
    </source>
</evidence>
<evidence type="ECO:0000256" key="4">
    <source>
        <dbReference type="PROSITE-ProRule" id="PRU00027"/>
    </source>
</evidence>
<sequence>MSDPAWQWCTRVNPKNRLRVKCNYCKQIISGGISRFKHHIAGTHSDVAACNGSQEIPLPAYVKHQCQQLLDAVKASRIEKDMEDADMGTHMKEKKVKVKMFNLNKKMLVSVWKQLKGKASCMVVVLLQPEKEEVQV</sequence>
<proteinExistence type="predicted"/>
<dbReference type="InterPro" id="IPR003656">
    <property type="entry name" value="Znf_BED"/>
</dbReference>
<evidence type="ECO:0000256" key="3">
    <source>
        <dbReference type="ARBA" id="ARBA00022833"/>
    </source>
</evidence>
<reference evidence="6" key="1">
    <citation type="submission" date="2019-09" db="EMBL/GenBank/DDBJ databases">
        <authorList>
            <person name="Zhang L."/>
        </authorList>
    </citation>
    <scope>NUCLEOTIDE SEQUENCE</scope>
</reference>
<accession>A0A5K1ERI8</accession>
<keyword evidence="1" id="KW-0479">Metal-binding</keyword>
<name>A0A5K1ERI8_9MAGN</name>
<gene>
    <name evidence="6" type="ORF">NYM_LOCUS23642</name>
</gene>
<evidence type="ECO:0000256" key="1">
    <source>
        <dbReference type="ARBA" id="ARBA00022723"/>
    </source>
</evidence>
<feature type="domain" description="BED-type" evidence="5">
    <location>
        <begin position="1"/>
        <end position="51"/>
    </location>
</feature>
<organism evidence="6">
    <name type="scientific">Nymphaea colorata</name>
    <name type="common">pocket water lily</name>
    <dbReference type="NCBI Taxonomy" id="210225"/>
    <lineage>
        <taxon>Eukaryota</taxon>
        <taxon>Viridiplantae</taxon>
        <taxon>Streptophyta</taxon>
        <taxon>Embryophyta</taxon>
        <taxon>Tracheophyta</taxon>
        <taxon>Spermatophyta</taxon>
        <taxon>Magnoliopsida</taxon>
        <taxon>Nymphaeales</taxon>
        <taxon>Nymphaeaceae</taxon>
        <taxon>Nymphaea</taxon>
    </lineage>
</organism>
<evidence type="ECO:0000259" key="5">
    <source>
        <dbReference type="PROSITE" id="PS50808"/>
    </source>
</evidence>
<protein>
    <recommendedName>
        <fullName evidence="5">BED-type domain-containing protein</fullName>
    </recommendedName>
</protein>
<dbReference type="GO" id="GO:0008270">
    <property type="term" value="F:zinc ion binding"/>
    <property type="evidence" value="ECO:0007669"/>
    <property type="project" value="UniProtKB-KW"/>
</dbReference>
<dbReference type="PANTHER" id="PTHR46951">
    <property type="entry name" value="BED-TYPE DOMAIN-CONTAINING PROTEIN"/>
    <property type="match status" value="1"/>
</dbReference>
<evidence type="ECO:0000313" key="6">
    <source>
        <dbReference type="EMBL" id="VVW55211.1"/>
    </source>
</evidence>
<keyword evidence="3" id="KW-0862">Zinc</keyword>